<dbReference type="GO" id="GO:0046872">
    <property type="term" value="F:metal ion binding"/>
    <property type="evidence" value="ECO:0007669"/>
    <property type="project" value="UniProtKB-KW"/>
</dbReference>
<feature type="binding site" evidence="17">
    <location>
        <position position="268"/>
    </location>
    <ligand>
        <name>Zn(2+)</name>
        <dbReference type="ChEBI" id="CHEBI:29105"/>
    </ligand>
</feature>
<dbReference type="InterPro" id="IPR030960">
    <property type="entry name" value="DHQS/DOIS_N"/>
</dbReference>
<dbReference type="Gene3D" id="1.20.1090.10">
    <property type="entry name" value="Dehydroquinate synthase-like - alpha domain"/>
    <property type="match status" value="1"/>
</dbReference>
<feature type="binding site" evidence="17">
    <location>
        <begin position="70"/>
        <end position="75"/>
    </location>
    <ligand>
        <name>NAD(+)</name>
        <dbReference type="ChEBI" id="CHEBI:57540"/>
    </ligand>
</feature>
<protein>
    <recommendedName>
        <fullName evidence="7 17">3-dehydroquinate synthase</fullName>
        <shortName evidence="17">DHQS</shortName>
        <ecNumber evidence="6 17">4.2.3.4</ecNumber>
    </recommendedName>
</protein>
<feature type="binding site" evidence="17">
    <location>
        <begin position="128"/>
        <end position="129"/>
    </location>
    <ligand>
        <name>NAD(+)</name>
        <dbReference type="ChEBI" id="CHEBI:57540"/>
    </ligand>
</feature>
<comment type="similarity">
    <text evidence="5 17">Belongs to the sugar phosphate cyclases superfamily. Dehydroquinate synthase family.</text>
</comment>
<keyword evidence="14 17" id="KW-0057">Aromatic amino acid biosynthesis</keyword>
<evidence type="ECO:0000256" key="13">
    <source>
        <dbReference type="ARBA" id="ARBA00023027"/>
    </source>
</evidence>
<dbReference type="GO" id="GO:0009423">
    <property type="term" value="P:chorismate biosynthetic process"/>
    <property type="evidence" value="ECO:0007669"/>
    <property type="project" value="UniProtKB-UniRule"/>
</dbReference>
<evidence type="ECO:0000256" key="3">
    <source>
        <dbReference type="ARBA" id="ARBA00004496"/>
    </source>
</evidence>
<evidence type="ECO:0000256" key="1">
    <source>
        <dbReference type="ARBA" id="ARBA00001393"/>
    </source>
</evidence>
<dbReference type="AlphaFoldDB" id="A0A2R7YUJ5"/>
<dbReference type="InterPro" id="IPR016037">
    <property type="entry name" value="DHQ_synth_AroB"/>
</dbReference>
<feature type="domain" description="3-dehydroquinate synthase C-terminal" evidence="19">
    <location>
        <begin position="180"/>
        <end position="328"/>
    </location>
</feature>
<dbReference type="RefSeq" id="WP_108345467.1">
    <property type="nucleotide sequence ID" value="NZ_PYXZ01000007.1"/>
</dbReference>
<dbReference type="CDD" id="cd08195">
    <property type="entry name" value="DHQS"/>
    <property type="match status" value="1"/>
</dbReference>
<dbReference type="InterPro" id="IPR030963">
    <property type="entry name" value="DHQ_synth_fam"/>
</dbReference>
<evidence type="ECO:0000313" key="20">
    <source>
        <dbReference type="EMBL" id="PUA80077.1"/>
    </source>
</evidence>
<feature type="binding site" evidence="17">
    <location>
        <position position="141"/>
    </location>
    <ligand>
        <name>NAD(+)</name>
        <dbReference type="ChEBI" id="CHEBI:57540"/>
    </ligand>
</feature>
<dbReference type="GO" id="GO:0008652">
    <property type="term" value="P:amino acid biosynthetic process"/>
    <property type="evidence" value="ECO:0007669"/>
    <property type="project" value="UniProtKB-KW"/>
</dbReference>
<evidence type="ECO:0000256" key="14">
    <source>
        <dbReference type="ARBA" id="ARBA00023141"/>
    </source>
</evidence>
<accession>A0A2R7YUJ5</accession>
<feature type="domain" description="3-dehydroquinate synthase N-terminal" evidence="18">
    <location>
        <begin position="68"/>
        <end position="178"/>
    </location>
</feature>
<dbReference type="InterPro" id="IPR050071">
    <property type="entry name" value="Dehydroquinate_synthase"/>
</dbReference>
<evidence type="ECO:0000256" key="4">
    <source>
        <dbReference type="ARBA" id="ARBA00004661"/>
    </source>
</evidence>
<dbReference type="OrthoDB" id="9806583at2"/>
<dbReference type="UniPathway" id="UPA00053">
    <property type="reaction ID" value="UER00085"/>
</dbReference>
<dbReference type="NCBIfam" id="TIGR01357">
    <property type="entry name" value="aroB"/>
    <property type="match status" value="1"/>
</dbReference>
<keyword evidence="10 17" id="KW-0479">Metal-binding</keyword>
<dbReference type="GO" id="GO:0000166">
    <property type="term" value="F:nucleotide binding"/>
    <property type="evidence" value="ECO:0007669"/>
    <property type="project" value="UniProtKB-KW"/>
</dbReference>
<reference evidence="20 21" key="1">
    <citation type="submission" date="2018-03" db="EMBL/GenBank/DDBJ databases">
        <authorList>
            <person name="Keele B.F."/>
        </authorList>
    </citation>
    <scope>NUCLEOTIDE SEQUENCE [LARGE SCALE GENOMIC DNA]</scope>
    <source>
        <strain evidence="20 21">IB-3</strain>
    </source>
</reference>
<evidence type="ECO:0000259" key="18">
    <source>
        <dbReference type="Pfam" id="PF01761"/>
    </source>
</evidence>
<comment type="pathway">
    <text evidence="4 17">Metabolic intermediate biosynthesis; chorismate biosynthesis; chorismate from D-erythrose 4-phosphate and phosphoenolpyruvate: step 2/7.</text>
</comment>
<evidence type="ECO:0000256" key="12">
    <source>
        <dbReference type="ARBA" id="ARBA00022833"/>
    </source>
</evidence>
<evidence type="ECO:0000256" key="7">
    <source>
        <dbReference type="ARBA" id="ARBA00017684"/>
    </source>
</evidence>
<keyword evidence="16 17" id="KW-0170">Cobalt</keyword>
<evidence type="ECO:0000256" key="8">
    <source>
        <dbReference type="ARBA" id="ARBA00022490"/>
    </source>
</evidence>
<keyword evidence="8 17" id="KW-0963">Cytoplasm</keyword>
<dbReference type="SUPFAM" id="SSF56796">
    <property type="entry name" value="Dehydroquinate synthase-like"/>
    <property type="match status" value="1"/>
</dbReference>
<keyword evidence="15 17" id="KW-0456">Lyase</keyword>
<feature type="binding site" evidence="17">
    <location>
        <begin position="104"/>
        <end position="108"/>
    </location>
    <ligand>
        <name>NAD(+)</name>
        <dbReference type="ChEBI" id="CHEBI:57540"/>
    </ligand>
</feature>
<evidence type="ECO:0000256" key="9">
    <source>
        <dbReference type="ARBA" id="ARBA00022605"/>
    </source>
</evidence>
<dbReference type="Proteomes" id="UP000244867">
    <property type="component" value="Unassembled WGS sequence"/>
</dbReference>
<evidence type="ECO:0000256" key="17">
    <source>
        <dbReference type="HAMAP-Rule" id="MF_00110"/>
    </source>
</evidence>
<keyword evidence="9 17" id="KW-0028">Amino-acid biosynthesis</keyword>
<dbReference type="Pfam" id="PF01761">
    <property type="entry name" value="DHQ_synthase"/>
    <property type="match status" value="1"/>
</dbReference>
<dbReference type="GO" id="GO:0009073">
    <property type="term" value="P:aromatic amino acid family biosynthetic process"/>
    <property type="evidence" value="ECO:0007669"/>
    <property type="project" value="UniProtKB-KW"/>
</dbReference>
<dbReference type="EMBL" id="PYXZ01000007">
    <property type="protein sequence ID" value="PUA80077.1"/>
    <property type="molecule type" value="Genomic_DNA"/>
</dbReference>
<sequence>MSETTTLHVGGAAPYDVLVGHDLADRLPVVLGESVQRVAVLYSGELAEQVQPLVDLLVEHYDVLALGLPDGERAKTAPVASDCWEALGESGFTRSDAVVTFGGGATTDLGGFVAATWLRGVRVVHVPTTVLAMVDAAVGGKTGINTGAGKNLVGSFHEPAGVLCDLSLLSTLPRDEFVAGLGEVVKCGFIADPAILDLVEGTEPEALTADSDVTRELIERAIRVKIDVVVDDLKETGGVDGHPGREVLNYGHTLAHAIERASGYAVRHGEAVAIGAVYVAELAARAGSLDPALVERHRAAFGRVGLPTTYADASFEDLLDAMRVDKKTRGNQLRFVVLDDLATPRILAGPSEHDLRAAYDALASRA</sequence>
<feature type="binding site" evidence="17">
    <location>
        <position position="252"/>
    </location>
    <ligand>
        <name>Zn(2+)</name>
        <dbReference type="ChEBI" id="CHEBI:29105"/>
    </ligand>
</feature>
<dbReference type="Gene3D" id="3.40.50.1970">
    <property type="match status" value="1"/>
</dbReference>
<name>A0A2R7YUJ5_9ACTN</name>
<evidence type="ECO:0000256" key="15">
    <source>
        <dbReference type="ARBA" id="ARBA00023239"/>
    </source>
</evidence>
<comment type="function">
    <text evidence="17">Catalyzes the conversion of 3-deoxy-D-arabino-heptulosonate 7-phosphate (DAHP) to dehydroquinate (DHQ).</text>
</comment>
<organism evidence="20 21">
    <name type="scientific">Nocardioides currus</name>
    <dbReference type="NCBI Taxonomy" id="2133958"/>
    <lineage>
        <taxon>Bacteria</taxon>
        <taxon>Bacillati</taxon>
        <taxon>Actinomycetota</taxon>
        <taxon>Actinomycetes</taxon>
        <taxon>Propionibacteriales</taxon>
        <taxon>Nocardioidaceae</taxon>
        <taxon>Nocardioides</taxon>
    </lineage>
</organism>
<dbReference type="FunFam" id="3.40.50.1970:FF:000012">
    <property type="entry name" value="3-dehydroquinate synthase"/>
    <property type="match status" value="1"/>
</dbReference>
<evidence type="ECO:0000256" key="11">
    <source>
        <dbReference type="ARBA" id="ARBA00022741"/>
    </source>
</evidence>
<feature type="binding site" evidence="17">
    <location>
        <position position="183"/>
    </location>
    <ligand>
        <name>Zn(2+)</name>
        <dbReference type="ChEBI" id="CHEBI:29105"/>
    </ligand>
</feature>
<comment type="subcellular location">
    <subcellularLocation>
        <location evidence="3 17">Cytoplasm</location>
    </subcellularLocation>
</comment>
<comment type="caution">
    <text evidence="17">Lacks conserved residue(s) required for the propagation of feature annotation.</text>
</comment>
<dbReference type="GO" id="GO:0003856">
    <property type="term" value="F:3-dehydroquinate synthase activity"/>
    <property type="evidence" value="ECO:0007669"/>
    <property type="project" value="UniProtKB-UniRule"/>
</dbReference>
<dbReference type="Pfam" id="PF24621">
    <property type="entry name" value="DHQS_C"/>
    <property type="match status" value="1"/>
</dbReference>
<comment type="catalytic activity">
    <reaction evidence="1 17">
        <text>7-phospho-2-dehydro-3-deoxy-D-arabino-heptonate = 3-dehydroquinate + phosphate</text>
        <dbReference type="Rhea" id="RHEA:21968"/>
        <dbReference type="ChEBI" id="CHEBI:32364"/>
        <dbReference type="ChEBI" id="CHEBI:43474"/>
        <dbReference type="ChEBI" id="CHEBI:58394"/>
        <dbReference type="EC" id="4.2.3.4"/>
    </reaction>
</comment>
<keyword evidence="13 17" id="KW-0520">NAD</keyword>
<dbReference type="GO" id="GO:0005737">
    <property type="term" value="C:cytoplasm"/>
    <property type="evidence" value="ECO:0007669"/>
    <property type="project" value="UniProtKB-SubCell"/>
</dbReference>
<feature type="binding site" evidence="17">
    <location>
        <position position="150"/>
    </location>
    <ligand>
        <name>NAD(+)</name>
        <dbReference type="ChEBI" id="CHEBI:57540"/>
    </ligand>
</feature>
<evidence type="ECO:0000256" key="6">
    <source>
        <dbReference type="ARBA" id="ARBA00013031"/>
    </source>
</evidence>
<dbReference type="HAMAP" id="MF_00110">
    <property type="entry name" value="DHQ_synthase"/>
    <property type="match status" value="1"/>
</dbReference>
<dbReference type="PANTHER" id="PTHR43622">
    <property type="entry name" value="3-DEHYDROQUINATE SYNTHASE"/>
    <property type="match status" value="1"/>
</dbReference>
<gene>
    <name evidence="17" type="primary">aroB</name>
    <name evidence="20" type="ORF">C7S10_16140</name>
</gene>
<keyword evidence="12 17" id="KW-0862">Zinc</keyword>
<evidence type="ECO:0000256" key="16">
    <source>
        <dbReference type="ARBA" id="ARBA00023285"/>
    </source>
</evidence>
<evidence type="ECO:0000256" key="10">
    <source>
        <dbReference type="ARBA" id="ARBA00022723"/>
    </source>
</evidence>
<keyword evidence="21" id="KW-1185">Reference proteome</keyword>
<comment type="cofactor">
    <cofactor evidence="2 17">
        <name>NAD(+)</name>
        <dbReference type="ChEBI" id="CHEBI:57540"/>
    </cofactor>
</comment>
<dbReference type="PIRSF" id="PIRSF001455">
    <property type="entry name" value="DHQ_synth"/>
    <property type="match status" value="1"/>
</dbReference>
<comment type="cofactor">
    <cofactor evidence="17">
        <name>Co(2+)</name>
        <dbReference type="ChEBI" id="CHEBI:48828"/>
    </cofactor>
    <cofactor evidence="17">
        <name>Zn(2+)</name>
        <dbReference type="ChEBI" id="CHEBI:29105"/>
    </cofactor>
    <text evidence="17">Binds 1 divalent metal cation per subunit. Can use either Co(2+) or Zn(2+).</text>
</comment>
<evidence type="ECO:0000256" key="2">
    <source>
        <dbReference type="ARBA" id="ARBA00001911"/>
    </source>
</evidence>
<evidence type="ECO:0000313" key="21">
    <source>
        <dbReference type="Proteomes" id="UP000244867"/>
    </source>
</evidence>
<evidence type="ECO:0000256" key="5">
    <source>
        <dbReference type="ARBA" id="ARBA00005412"/>
    </source>
</evidence>
<dbReference type="PANTHER" id="PTHR43622:SF7">
    <property type="entry name" value="3-DEHYDROQUINATE SYNTHASE, CHLOROPLASTIC"/>
    <property type="match status" value="1"/>
</dbReference>
<keyword evidence="11 17" id="KW-0547">Nucleotide-binding</keyword>
<evidence type="ECO:0000259" key="19">
    <source>
        <dbReference type="Pfam" id="PF24621"/>
    </source>
</evidence>
<dbReference type="InterPro" id="IPR056179">
    <property type="entry name" value="DHQS_C"/>
</dbReference>
<comment type="caution">
    <text evidence="20">The sequence shown here is derived from an EMBL/GenBank/DDBJ whole genome shotgun (WGS) entry which is preliminary data.</text>
</comment>
<proteinExistence type="inferred from homology"/>
<dbReference type="EC" id="4.2.3.4" evidence="6 17"/>